<dbReference type="GO" id="GO:0008930">
    <property type="term" value="F:methylthioadenosine nucleosidase activity"/>
    <property type="evidence" value="ECO:0007669"/>
    <property type="project" value="TreeGrafter"/>
</dbReference>
<dbReference type="GO" id="GO:0019284">
    <property type="term" value="P:L-methionine salvage from S-adenosylmethionine"/>
    <property type="evidence" value="ECO:0007669"/>
    <property type="project" value="TreeGrafter"/>
</dbReference>
<dbReference type="CDD" id="cd09008">
    <property type="entry name" value="MTAN"/>
    <property type="match status" value="1"/>
</dbReference>
<dbReference type="SUPFAM" id="SSF53167">
    <property type="entry name" value="Purine and uridine phosphorylases"/>
    <property type="match status" value="1"/>
</dbReference>
<protein>
    <submittedName>
        <fullName evidence="2">5'-methylthioadenosine/S-adenosylhomocysteine nucleosidase</fullName>
        <ecNumber evidence="2">3.2.2.9</ecNumber>
    </submittedName>
</protein>
<evidence type="ECO:0000259" key="1">
    <source>
        <dbReference type="Pfam" id="PF01048"/>
    </source>
</evidence>
<dbReference type="InterPro" id="IPR035994">
    <property type="entry name" value="Nucleoside_phosphorylase_sf"/>
</dbReference>
<feature type="domain" description="Nucleoside phosphorylase" evidence="1">
    <location>
        <begin position="12"/>
        <end position="214"/>
    </location>
</feature>
<evidence type="ECO:0000313" key="2">
    <source>
        <dbReference type="EMBL" id="MPM12447.1"/>
    </source>
</evidence>
<keyword evidence="2" id="KW-0378">Hydrolase</keyword>
<gene>
    <name evidence="2" type="primary">mtnN_6</name>
    <name evidence="2" type="ORF">SDC9_58800</name>
</gene>
<keyword evidence="2" id="KW-0326">Glycosidase</keyword>
<dbReference type="PANTHER" id="PTHR46832:SF1">
    <property type="entry name" value="5'-METHYLTHIOADENOSINE_S-ADENOSYLHOMOCYSTEINE NUCLEOSIDASE"/>
    <property type="match status" value="1"/>
</dbReference>
<dbReference type="Gene3D" id="3.40.50.1580">
    <property type="entry name" value="Nucleoside phosphorylase domain"/>
    <property type="match status" value="1"/>
</dbReference>
<sequence length="225" mass="25009">MISILISANSEWRAALEYLQPDDVKKSPVGDFFFHKLDEKSLLFFHGGWGKVSAATTTQYVIDHWRPELIVNLGTCGGLSGQIKVNETVLVNETVYYDVIERMGDAQAALDFYSTKLDLSFIAEPYPVPVHVGRLASADQDIDPAMVTTLIEQYKVVAADWESGAIAWVAARNHTRCLILRGVTDVVSPVAGEIYNDEAVEFHIRAGKVMQGLIISLPKWLEQIK</sequence>
<dbReference type="PANTHER" id="PTHR46832">
    <property type="entry name" value="5'-METHYLTHIOADENOSINE/S-ADENOSYLHOMOCYSTEINE NUCLEOSIDASE"/>
    <property type="match status" value="1"/>
</dbReference>
<dbReference type="EC" id="3.2.2.9" evidence="2"/>
<organism evidence="2">
    <name type="scientific">bioreactor metagenome</name>
    <dbReference type="NCBI Taxonomy" id="1076179"/>
    <lineage>
        <taxon>unclassified sequences</taxon>
        <taxon>metagenomes</taxon>
        <taxon>ecological metagenomes</taxon>
    </lineage>
</organism>
<dbReference type="GO" id="GO:0009116">
    <property type="term" value="P:nucleoside metabolic process"/>
    <property type="evidence" value="ECO:0007669"/>
    <property type="project" value="InterPro"/>
</dbReference>
<comment type="caution">
    <text evidence="2">The sequence shown here is derived from an EMBL/GenBank/DDBJ whole genome shotgun (WGS) entry which is preliminary data.</text>
</comment>
<dbReference type="AlphaFoldDB" id="A0A644X948"/>
<dbReference type="GO" id="GO:0008782">
    <property type="term" value="F:adenosylhomocysteine nucleosidase activity"/>
    <property type="evidence" value="ECO:0007669"/>
    <property type="project" value="UniProtKB-EC"/>
</dbReference>
<dbReference type="InterPro" id="IPR000845">
    <property type="entry name" value="Nucleoside_phosphorylase_d"/>
</dbReference>
<proteinExistence type="predicted"/>
<dbReference type="GO" id="GO:0005829">
    <property type="term" value="C:cytosol"/>
    <property type="evidence" value="ECO:0007669"/>
    <property type="project" value="TreeGrafter"/>
</dbReference>
<name>A0A644X948_9ZZZZ</name>
<dbReference type="Pfam" id="PF01048">
    <property type="entry name" value="PNP_UDP_1"/>
    <property type="match status" value="1"/>
</dbReference>
<reference evidence="2" key="1">
    <citation type="submission" date="2019-08" db="EMBL/GenBank/DDBJ databases">
        <authorList>
            <person name="Kucharzyk K."/>
            <person name="Murdoch R.W."/>
            <person name="Higgins S."/>
            <person name="Loffler F."/>
        </authorList>
    </citation>
    <scope>NUCLEOTIDE SEQUENCE</scope>
</reference>
<dbReference type="EMBL" id="VSSQ01001973">
    <property type="protein sequence ID" value="MPM12447.1"/>
    <property type="molecule type" value="Genomic_DNA"/>
</dbReference>
<accession>A0A644X948</accession>